<name>A0AAC9D298_9FLAO</name>
<evidence type="ECO:0000256" key="9">
    <source>
        <dbReference type="RuleBase" id="RU003706"/>
    </source>
</evidence>
<comment type="similarity">
    <text evidence="2 9">Belongs to the glucose-1-phosphate thymidylyltransferase family.</text>
</comment>
<dbReference type="Proteomes" id="UP000093276">
    <property type="component" value="Chromosome"/>
</dbReference>
<dbReference type="AlphaFoldDB" id="A0AAC9D298"/>
<dbReference type="NCBIfam" id="TIGR01207">
    <property type="entry name" value="rmlA"/>
    <property type="match status" value="1"/>
</dbReference>
<dbReference type="PANTHER" id="PTHR43532:SF1">
    <property type="entry name" value="GLUCOSE-1-PHOSPHATE THYMIDYLYLTRANSFERASE 1"/>
    <property type="match status" value="1"/>
</dbReference>
<comment type="catalytic activity">
    <reaction evidence="8 9">
        <text>dTTP + alpha-D-glucose 1-phosphate + H(+) = dTDP-alpha-D-glucose + diphosphate</text>
        <dbReference type="Rhea" id="RHEA:15225"/>
        <dbReference type="ChEBI" id="CHEBI:15378"/>
        <dbReference type="ChEBI" id="CHEBI:33019"/>
        <dbReference type="ChEBI" id="CHEBI:37568"/>
        <dbReference type="ChEBI" id="CHEBI:57477"/>
        <dbReference type="ChEBI" id="CHEBI:58601"/>
        <dbReference type="EC" id="2.7.7.24"/>
    </reaction>
</comment>
<dbReference type="CDD" id="cd02538">
    <property type="entry name" value="G1P_TT_short"/>
    <property type="match status" value="1"/>
</dbReference>
<evidence type="ECO:0000256" key="1">
    <source>
        <dbReference type="ARBA" id="ARBA00001946"/>
    </source>
</evidence>
<dbReference type="Gene3D" id="3.90.550.10">
    <property type="entry name" value="Spore Coat Polysaccharide Biosynthesis Protein SpsA, Chain A"/>
    <property type="match status" value="1"/>
</dbReference>
<evidence type="ECO:0000259" key="10">
    <source>
        <dbReference type="Pfam" id="PF00483"/>
    </source>
</evidence>
<keyword evidence="4 9" id="KW-0808">Transferase</keyword>
<reference evidence="11 12" key="1">
    <citation type="submission" date="2016-08" db="EMBL/GenBank/DDBJ databases">
        <title>Complete genome sequence of Flavobacterium johnsoniae strain GSE09, a volatile-producing biocontrol agent isolated from cucumber (Cucumis sativus).</title>
        <authorList>
            <person name="Jeong J.-J."/>
            <person name="Oh J.Y."/>
            <person name="Jim Y.J."/>
            <person name="Sang M.K."/>
            <person name="Kim K.D."/>
        </authorList>
    </citation>
    <scope>NUCLEOTIDE SEQUENCE [LARGE SCALE GENOMIC DNA]</scope>
    <source>
        <strain evidence="11 12">GSE09</strain>
    </source>
</reference>
<keyword evidence="7 9" id="KW-0460">Magnesium</keyword>
<evidence type="ECO:0000313" key="11">
    <source>
        <dbReference type="EMBL" id="AOC95304.1"/>
    </source>
</evidence>
<dbReference type="FunFam" id="3.90.550.10:FF:000023">
    <property type="entry name" value="Glucose-1-phosphate thymidylyltransferase"/>
    <property type="match status" value="1"/>
</dbReference>
<dbReference type="InterPro" id="IPR029044">
    <property type="entry name" value="Nucleotide-diphossugar_trans"/>
</dbReference>
<dbReference type="PANTHER" id="PTHR43532">
    <property type="entry name" value="GLUCOSE-1-PHOSPHATE THYMIDYLYLTRANSFERASE"/>
    <property type="match status" value="1"/>
</dbReference>
<evidence type="ECO:0000256" key="4">
    <source>
        <dbReference type="ARBA" id="ARBA00022679"/>
    </source>
</evidence>
<dbReference type="EMBL" id="CP016907">
    <property type="protein sequence ID" value="AOC95304.1"/>
    <property type="molecule type" value="Genomic_DNA"/>
</dbReference>
<evidence type="ECO:0000313" key="12">
    <source>
        <dbReference type="Proteomes" id="UP000093276"/>
    </source>
</evidence>
<dbReference type="GeneID" id="32308067"/>
<organism evidence="11 12">
    <name type="scientific">Flavobacterium anhuiense</name>
    <dbReference type="NCBI Taxonomy" id="459526"/>
    <lineage>
        <taxon>Bacteria</taxon>
        <taxon>Pseudomonadati</taxon>
        <taxon>Bacteroidota</taxon>
        <taxon>Flavobacteriia</taxon>
        <taxon>Flavobacteriales</taxon>
        <taxon>Flavobacteriaceae</taxon>
        <taxon>Flavobacterium</taxon>
    </lineage>
</organism>
<accession>A0AAC9D298</accession>
<keyword evidence="5 9" id="KW-0548">Nucleotidyltransferase</keyword>
<dbReference type="GO" id="GO:0008879">
    <property type="term" value="F:glucose-1-phosphate thymidylyltransferase activity"/>
    <property type="evidence" value="ECO:0007669"/>
    <property type="project" value="UniProtKB-EC"/>
</dbReference>
<gene>
    <name evidence="11" type="primary">rmlA1</name>
    <name evidence="11" type="ORF">BB050_02188</name>
</gene>
<dbReference type="EC" id="2.7.7.24" evidence="3 9"/>
<dbReference type="InterPro" id="IPR005835">
    <property type="entry name" value="NTP_transferase_dom"/>
</dbReference>
<dbReference type="RefSeq" id="WP_066033565.1">
    <property type="nucleotide sequence ID" value="NZ_CP016907.1"/>
</dbReference>
<keyword evidence="6 9" id="KW-0479">Metal-binding</keyword>
<dbReference type="GO" id="GO:0046872">
    <property type="term" value="F:metal ion binding"/>
    <property type="evidence" value="ECO:0007669"/>
    <property type="project" value="UniProtKB-KW"/>
</dbReference>
<feature type="domain" description="Nucleotidyl transferase" evidence="10">
    <location>
        <begin position="2"/>
        <end position="236"/>
    </location>
</feature>
<evidence type="ECO:0000256" key="3">
    <source>
        <dbReference type="ARBA" id="ARBA00012461"/>
    </source>
</evidence>
<evidence type="ECO:0000256" key="6">
    <source>
        <dbReference type="ARBA" id="ARBA00022723"/>
    </source>
</evidence>
<dbReference type="Pfam" id="PF00483">
    <property type="entry name" value="NTP_transferase"/>
    <property type="match status" value="1"/>
</dbReference>
<dbReference type="KEGG" id="fjg:BB050_02188"/>
<protein>
    <recommendedName>
        <fullName evidence="3 9">Glucose-1-phosphate thymidylyltransferase</fullName>
        <ecNumber evidence="3 9">2.7.7.24</ecNumber>
    </recommendedName>
</protein>
<proteinExistence type="inferred from homology"/>
<sequence length="294" mass="32582">MKGIILAGGSGTRLHPLTLAVSKQLMPVYDKPMIYYPLSTLMMAGINEILIISTPHDLPHFKKLLGDGNAIGCKFSYAEQPDPNGLAQAFVIGEEFIGKDKVALVLGDNIFFGTNMQQLLKDNADPEGGVVFAYHVSDPERYGVVEFDENKNAISIEEKPLKPKSNYAVPGLYFYDNSVVDIAKNIKPSARGEYEITDVNKVYLEKGKLKVGILSRGTAWLDTGTFNSLMQAGQFVQVLEERQGLKVGCIEEIAWRQGFIDDVQLEELAQPLLKSGYGTYLLEFLKQKKRGVKI</sequence>
<evidence type="ECO:0000256" key="2">
    <source>
        <dbReference type="ARBA" id="ARBA00010480"/>
    </source>
</evidence>
<evidence type="ECO:0000256" key="8">
    <source>
        <dbReference type="ARBA" id="ARBA00049336"/>
    </source>
</evidence>
<evidence type="ECO:0000256" key="7">
    <source>
        <dbReference type="ARBA" id="ARBA00022842"/>
    </source>
</evidence>
<dbReference type="SUPFAM" id="SSF53448">
    <property type="entry name" value="Nucleotide-diphospho-sugar transferases"/>
    <property type="match status" value="1"/>
</dbReference>
<dbReference type="InterPro" id="IPR005907">
    <property type="entry name" value="G1P_thy_trans_s"/>
</dbReference>
<comment type="cofactor">
    <cofactor evidence="1">
        <name>Mg(2+)</name>
        <dbReference type="ChEBI" id="CHEBI:18420"/>
    </cofactor>
</comment>
<comment type="function">
    <text evidence="9">Catalyzes the formation of dTDP-glucose, from dTTP and glucose 1-phosphate, as well as its pyrophosphorolysis.</text>
</comment>
<evidence type="ECO:0000256" key="5">
    <source>
        <dbReference type="ARBA" id="ARBA00022695"/>
    </source>
</evidence>